<proteinExistence type="predicted"/>
<sequence length="59" mass="6841">MEILHAITLTFGIYLIQDNSFPSESVQLPTKSHIQSTPFIPFDQCNFQSIFQRNTRPKN</sequence>
<protein>
    <submittedName>
        <fullName evidence="1">AlNc14C62G4486 protein</fullName>
    </submittedName>
</protein>
<accession>F0WCV8</accession>
<reference evidence="1" key="1">
    <citation type="journal article" date="2011" name="PLoS Biol.">
        <title>Gene gain and loss during evolution of obligate parasitism in the white rust pathogen of Arabidopsis thaliana.</title>
        <authorList>
            <person name="Kemen E."/>
            <person name="Gardiner A."/>
            <person name="Schultz-Larsen T."/>
            <person name="Kemen A.C."/>
            <person name="Balmuth A.L."/>
            <person name="Robert-Seilaniantz A."/>
            <person name="Bailey K."/>
            <person name="Holub E."/>
            <person name="Studholme D.J."/>
            <person name="Maclean D."/>
            <person name="Jones J.D."/>
        </authorList>
    </citation>
    <scope>NUCLEOTIDE SEQUENCE</scope>
</reference>
<reference evidence="1" key="2">
    <citation type="submission" date="2011-02" db="EMBL/GenBank/DDBJ databases">
        <authorList>
            <person name="MacLean D."/>
        </authorList>
    </citation>
    <scope>NUCLEOTIDE SEQUENCE</scope>
</reference>
<name>F0WCV8_9STRA</name>
<organism evidence="1">
    <name type="scientific">Albugo laibachii Nc14</name>
    <dbReference type="NCBI Taxonomy" id="890382"/>
    <lineage>
        <taxon>Eukaryota</taxon>
        <taxon>Sar</taxon>
        <taxon>Stramenopiles</taxon>
        <taxon>Oomycota</taxon>
        <taxon>Peronosporomycetes</taxon>
        <taxon>Albuginales</taxon>
        <taxon>Albuginaceae</taxon>
        <taxon>Albugo</taxon>
    </lineage>
</organism>
<dbReference type="HOGENOM" id="CLU_2965659_0_0_1"/>
<evidence type="ECO:0000313" key="1">
    <source>
        <dbReference type="EMBL" id="CCA19029.1"/>
    </source>
</evidence>
<dbReference type="EMBL" id="FR824107">
    <property type="protein sequence ID" value="CCA19029.1"/>
    <property type="molecule type" value="Genomic_DNA"/>
</dbReference>
<dbReference type="AlphaFoldDB" id="F0WCV8"/>
<gene>
    <name evidence="1" type="primary">AlNc14C62G4486</name>
    <name evidence="1" type="ORF">ALNC14_051720</name>
</gene>